<name>A0A974CN81_XENLA</name>
<proteinExistence type="predicted"/>
<dbReference type="EMBL" id="CM004476">
    <property type="protein sequence ID" value="OCT75771.1"/>
    <property type="molecule type" value="Genomic_DNA"/>
</dbReference>
<gene>
    <name evidence="2" type="ORF">XELAEV_18030957mg</name>
</gene>
<evidence type="ECO:0000313" key="3">
    <source>
        <dbReference type="Proteomes" id="UP000694892"/>
    </source>
</evidence>
<accession>A0A974CN81</accession>
<dbReference type="Proteomes" id="UP000694892">
    <property type="component" value="Chromosome 6L"/>
</dbReference>
<feature type="region of interest" description="Disordered" evidence="1">
    <location>
        <begin position="49"/>
        <end position="72"/>
    </location>
</feature>
<organism evidence="2 3">
    <name type="scientific">Xenopus laevis</name>
    <name type="common">African clawed frog</name>
    <dbReference type="NCBI Taxonomy" id="8355"/>
    <lineage>
        <taxon>Eukaryota</taxon>
        <taxon>Metazoa</taxon>
        <taxon>Chordata</taxon>
        <taxon>Craniata</taxon>
        <taxon>Vertebrata</taxon>
        <taxon>Euteleostomi</taxon>
        <taxon>Amphibia</taxon>
        <taxon>Batrachia</taxon>
        <taxon>Anura</taxon>
        <taxon>Pipoidea</taxon>
        <taxon>Pipidae</taxon>
        <taxon>Xenopodinae</taxon>
        <taxon>Xenopus</taxon>
        <taxon>Xenopus</taxon>
    </lineage>
</organism>
<dbReference type="AlphaFoldDB" id="A0A974CN81"/>
<reference evidence="3" key="1">
    <citation type="journal article" date="2016" name="Nature">
        <title>Genome evolution in the allotetraploid frog Xenopus laevis.</title>
        <authorList>
            <person name="Session A.M."/>
            <person name="Uno Y."/>
            <person name="Kwon T."/>
            <person name="Chapman J.A."/>
            <person name="Toyoda A."/>
            <person name="Takahashi S."/>
            <person name="Fukui A."/>
            <person name="Hikosaka A."/>
            <person name="Suzuki A."/>
            <person name="Kondo M."/>
            <person name="van Heeringen S.J."/>
            <person name="Quigley I."/>
            <person name="Heinz S."/>
            <person name="Ogino H."/>
            <person name="Ochi H."/>
            <person name="Hellsten U."/>
            <person name="Lyons J.B."/>
            <person name="Simakov O."/>
            <person name="Putnam N."/>
            <person name="Stites J."/>
            <person name="Kuroki Y."/>
            <person name="Tanaka T."/>
            <person name="Michiue T."/>
            <person name="Watanabe M."/>
            <person name="Bogdanovic O."/>
            <person name="Lister R."/>
            <person name="Georgiou G."/>
            <person name="Paranjpe S.S."/>
            <person name="van Kruijsbergen I."/>
            <person name="Shu S."/>
            <person name="Carlson J."/>
            <person name="Kinoshita T."/>
            <person name="Ohta Y."/>
            <person name="Mawaribuchi S."/>
            <person name="Jenkins J."/>
            <person name="Grimwood J."/>
            <person name="Schmutz J."/>
            <person name="Mitros T."/>
            <person name="Mozaffari S.V."/>
            <person name="Suzuki Y."/>
            <person name="Haramoto Y."/>
            <person name="Yamamoto T.S."/>
            <person name="Takagi C."/>
            <person name="Heald R."/>
            <person name="Miller K."/>
            <person name="Haudenschild C."/>
            <person name="Kitzman J."/>
            <person name="Nakayama T."/>
            <person name="Izutsu Y."/>
            <person name="Robert J."/>
            <person name="Fortriede J."/>
            <person name="Burns K."/>
            <person name="Lotay V."/>
            <person name="Karimi K."/>
            <person name="Yasuoka Y."/>
            <person name="Dichmann D.S."/>
            <person name="Flajnik M.F."/>
            <person name="Houston D.W."/>
            <person name="Shendure J."/>
            <person name="DuPasquier L."/>
            <person name="Vize P.D."/>
            <person name="Zorn A.M."/>
            <person name="Ito M."/>
            <person name="Marcotte E.M."/>
            <person name="Wallingford J.B."/>
            <person name="Ito Y."/>
            <person name="Asashima M."/>
            <person name="Ueno N."/>
            <person name="Matsuda Y."/>
            <person name="Veenstra G.J."/>
            <person name="Fujiyama A."/>
            <person name="Harland R.M."/>
            <person name="Taira M."/>
            <person name="Rokhsar D.S."/>
        </authorList>
    </citation>
    <scope>NUCLEOTIDE SEQUENCE [LARGE SCALE GENOMIC DNA]</scope>
    <source>
        <strain evidence="3">J</strain>
    </source>
</reference>
<evidence type="ECO:0000256" key="1">
    <source>
        <dbReference type="SAM" id="MobiDB-lite"/>
    </source>
</evidence>
<sequence length="72" mass="7990">MFQSFPVIVTWSEQMWNCQRARPSSPHTVPFSLTAPGWAAALYLRTAHSTSDPSEDWGDPLNNVGDRQPGGM</sequence>
<protein>
    <submittedName>
        <fullName evidence="2">Uncharacterized protein</fullName>
    </submittedName>
</protein>
<evidence type="ECO:0000313" key="2">
    <source>
        <dbReference type="EMBL" id="OCT75771.1"/>
    </source>
</evidence>